<feature type="region of interest" description="Disordered" evidence="5">
    <location>
        <begin position="186"/>
        <end position="212"/>
    </location>
</feature>
<sequence length="1254" mass="134281">MKVIIHSTKWLSYIMASLVAIALISIIGLFYTPVGLKLLVWGAEKTVPELKIGAASGAVFPHFTLYDVSYKDQKLGVDSQVKNVSLGLNPACFLKPSLCIQDISVKGANVKLTEVTAKPQPKTKQETTGSISLPIPLFFDRVDLSDISVNVYGNKISLARLKTQGSWQGNQLTIDPSKISGLVVAPDQSTQPASSKSQHAQPSKKPSSKVSSITLPQVTLPLDIKLKRLEVDGFTLKQPQPFVINKFVFEGRGQGHNIDVGYLSVASPDFDGEMKGQVSLQGDYPLASDLKATINQTNFSGQKIALSLAGSIGNLEINSQLSGPIEGKLSGSMHPLVSNVPFDLTLESANSQWPLQGKSDYQFAVAKLKMKGDLDKYGFSLDGNVTGQQIPGTVLKTTGSGSINGIEFQQLNADTLGGTLVGNVKLDWQTLFSWQADLNLTNIQPNKQWPEVQGDLSGRIETNGSTTEQGGWQLNLPNVAVNGSIQKQPFRLDGSVSVSDSHGKGEYIVNTPNLVLAHGPNSITAQGELGEQWNMQLAVKLPKLSETLPGLGGQINGTVRVTDSLAKPKVALKLKAVNLDWQNNLTIKQAALDGTVAPLSDYQSNLVLSGEQIDYNHQEVNSVKAALKGTLNQHFLKLNVGSQRVSTQLSLQGNFKPSESWSGELETMSVRSRVGVWQLNKPTDIAYLFSQQQASVSPHCWVNGNSSICLDSKAIVGKSGKVALSVNDLSLHQVAGFLPKGIDFKGVANAKADMKWAPNEPPKLSVSLSIPDGEVIRQLPKPVTIAWSSIGLDASLKNNQLSSKWSVNLKQNGDISGHLDIPDVRQKNKLVDGALKVSQLNLNFLAPLIGSYSKLGANINSDLALKGAIKHPEIYGTATAEQIVVKGDISPVDVDSGKVSIKFDGKQSTLVGAIQTPEGKVNLTGDANWSSLQDWQANAHVSATGLLVNATSMAKLKVVPDLTIRVTPKLADIKGNIALPWGQIVVEKLPPSAIKVSKDQVILNSKLKPKSTQPIVPFKVQSDVKITIGNDVSVSAFGLKGKLQGELRVTQNDKGPFVVGEVNILDGTYQSFGQDLQIQSGKVLMNGPIDQPYINITAIRNPDNTQDDVTAGIKVKGPADDPTISVFSDPAMPQANALSYLLRGQNIDTDSSGNSTMTTTLIGLSLAQSGQVVGKIGQAFGVQDLQLDTAGAGDTSQVVVSGYVLPNLQVKYGVGIFNPVGEFTVRYQMISNLYLEAVSGLDSAVDILYQFEFN</sequence>
<organism evidence="8 9">
    <name type="scientific">Vibrio marisflavi CECT 7928</name>
    <dbReference type="NCBI Taxonomy" id="634439"/>
    <lineage>
        <taxon>Bacteria</taxon>
        <taxon>Pseudomonadati</taxon>
        <taxon>Pseudomonadota</taxon>
        <taxon>Gammaproteobacteria</taxon>
        <taxon>Vibrionales</taxon>
        <taxon>Vibrionaceae</taxon>
        <taxon>Vibrio</taxon>
    </lineage>
</organism>
<keyword evidence="4 6" id="KW-0472">Membrane</keyword>
<dbReference type="EMBL" id="CAKLDM010000002">
    <property type="protein sequence ID" value="CAH0541609.1"/>
    <property type="molecule type" value="Genomic_DNA"/>
</dbReference>
<evidence type="ECO:0000256" key="6">
    <source>
        <dbReference type="SAM" id="Phobius"/>
    </source>
</evidence>
<comment type="subcellular location">
    <subcellularLocation>
        <location evidence="1">Membrane</location>
        <topology evidence="1">Single-pass membrane protein</topology>
    </subcellularLocation>
</comment>
<feature type="transmembrane region" description="Helical" evidence="6">
    <location>
        <begin position="12"/>
        <end position="31"/>
    </location>
</feature>
<dbReference type="PANTHER" id="PTHR36985">
    <property type="entry name" value="TRANSLOCATION AND ASSEMBLY MODULE SUBUNIT TAMB"/>
    <property type="match status" value="1"/>
</dbReference>
<keyword evidence="9" id="KW-1185">Reference proteome</keyword>
<evidence type="ECO:0000313" key="8">
    <source>
        <dbReference type="EMBL" id="CAH0541609.1"/>
    </source>
</evidence>
<dbReference type="InterPro" id="IPR007452">
    <property type="entry name" value="TamB_C"/>
</dbReference>
<feature type="domain" description="Translocation and assembly module TamB C-terminal" evidence="7">
    <location>
        <begin position="918"/>
        <end position="1253"/>
    </location>
</feature>
<gene>
    <name evidence="8" type="primary">tamB</name>
    <name evidence="8" type="ORF">VMF7928_03674</name>
</gene>
<evidence type="ECO:0000259" key="7">
    <source>
        <dbReference type="Pfam" id="PF04357"/>
    </source>
</evidence>
<evidence type="ECO:0000256" key="2">
    <source>
        <dbReference type="ARBA" id="ARBA00022692"/>
    </source>
</evidence>
<keyword evidence="2 6" id="KW-0812">Transmembrane</keyword>
<protein>
    <submittedName>
        <fullName evidence="8">Translocation and assembly module subunit TamB</fullName>
    </submittedName>
</protein>
<feature type="compositionally biased region" description="Polar residues" evidence="5">
    <location>
        <begin position="187"/>
        <end position="201"/>
    </location>
</feature>
<evidence type="ECO:0000256" key="5">
    <source>
        <dbReference type="SAM" id="MobiDB-lite"/>
    </source>
</evidence>
<dbReference type="Pfam" id="PF04357">
    <property type="entry name" value="TamB"/>
    <property type="match status" value="1"/>
</dbReference>
<keyword evidence="3 6" id="KW-1133">Transmembrane helix</keyword>
<name>A0ABN8E6Y7_9VIBR</name>
<evidence type="ECO:0000256" key="3">
    <source>
        <dbReference type="ARBA" id="ARBA00022989"/>
    </source>
</evidence>
<comment type="caution">
    <text evidence="8">The sequence shown here is derived from an EMBL/GenBank/DDBJ whole genome shotgun (WGS) entry which is preliminary data.</text>
</comment>
<evidence type="ECO:0000256" key="4">
    <source>
        <dbReference type="ARBA" id="ARBA00023136"/>
    </source>
</evidence>
<dbReference type="PANTHER" id="PTHR36985:SF1">
    <property type="entry name" value="TRANSLOCATION AND ASSEMBLY MODULE SUBUNIT TAMB"/>
    <property type="match status" value="1"/>
</dbReference>
<evidence type="ECO:0000256" key="1">
    <source>
        <dbReference type="ARBA" id="ARBA00004167"/>
    </source>
</evidence>
<feature type="compositionally biased region" description="Low complexity" evidence="5">
    <location>
        <begin position="203"/>
        <end position="212"/>
    </location>
</feature>
<dbReference type="Proteomes" id="UP000838748">
    <property type="component" value="Unassembled WGS sequence"/>
</dbReference>
<dbReference type="RefSeq" id="WP_237363135.1">
    <property type="nucleotide sequence ID" value="NZ_CAKLDM010000002.1"/>
</dbReference>
<evidence type="ECO:0000313" key="9">
    <source>
        <dbReference type="Proteomes" id="UP000838748"/>
    </source>
</evidence>
<reference evidence="8" key="1">
    <citation type="submission" date="2021-11" db="EMBL/GenBank/DDBJ databases">
        <authorList>
            <person name="Rodrigo-Torres L."/>
            <person name="Arahal R. D."/>
            <person name="Lucena T."/>
        </authorList>
    </citation>
    <scope>NUCLEOTIDE SEQUENCE</scope>
    <source>
        <strain evidence="8">CECT 7928</strain>
    </source>
</reference>
<accession>A0ABN8E6Y7</accession>
<proteinExistence type="predicted"/>